<dbReference type="RefSeq" id="WP_255228686.1">
    <property type="nucleotide sequence ID" value="NZ_JAJEKE010000018.1"/>
</dbReference>
<dbReference type="SUPFAM" id="SSF54862">
    <property type="entry name" value="4Fe-4S ferredoxins"/>
    <property type="match status" value="1"/>
</dbReference>
<evidence type="ECO:0000256" key="1">
    <source>
        <dbReference type="ARBA" id="ARBA00022723"/>
    </source>
</evidence>
<evidence type="ECO:0000256" key="2">
    <source>
        <dbReference type="ARBA" id="ARBA00023004"/>
    </source>
</evidence>
<dbReference type="PROSITE" id="PS51379">
    <property type="entry name" value="4FE4S_FER_2"/>
    <property type="match status" value="2"/>
</dbReference>
<keyword evidence="1" id="KW-0479">Metal-binding</keyword>
<dbReference type="PANTHER" id="PTHR43122">
    <property type="entry name" value="FERREDOXIN SUBUNIT OF PYRUVATE:FLAVODOXIN OXIDOREDUCTASE-RELATED"/>
    <property type="match status" value="1"/>
</dbReference>
<dbReference type="PROSITE" id="PS00198">
    <property type="entry name" value="4FE4S_FER_1"/>
    <property type="match status" value="1"/>
</dbReference>
<gene>
    <name evidence="5" type="ORF">LJD61_16690</name>
</gene>
<dbReference type="Pfam" id="PF12838">
    <property type="entry name" value="Fer4_7"/>
    <property type="match status" value="1"/>
</dbReference>
<dbReference type="EMBL" id="JAJEKE010000018">
    <property type="protein sequence ID" value="MCQ1531166.1"/>
    <property type="molecule type" value="Genomic_DNA"/>
</dbReference>
<dbReference type="InterPro" id="IPR017896">
    <property type="entry name" value="4Fe4S_Fe-S-bd"/>
</dbReference>
<protein>
    <submittedName>
        <fullName evidence="5">4Fe-4S dicluster domain-containing protein</fullName>
    </submittedName>
</protein>
<keyword evidence="3" id="KW-0411">Iron-sulfur</keyword>
<accession>A0ABT1NML2</accession>
<dbReference type="InterPro" id="IPR017900">
    <property type="entry name" value="4Fe4S_Fe_S_CS"/>
</dbReference>
<reference evidence="5 6" key="1">
    <citation type="submission" date="2021-10" db="EMBL/GenBank/DDBJ databases">
        <title>Lutispora strain m25 sp. nov., a thermophilic, non-spore-forming bacterium isolated from a lab-scale methanogenic bioreactor digesting anaerobic sludge.</title>
        <authorList>
            <person name="El Houari A."/>
            <person name="Mcdonald J."/>
        </authorList>
    </citation>
    <scope>NUCLEOTIDE SEQUENCE [LARGE SCALE GENOMIC DNA]</scope>
    <source>
        <strain evidence="6">m25</strain>
    </source>
</reference>
<comment type="caution">
    <text evidence="5">The sequence shown here is derived from an EMBL/GenBank/DDBJ whole genome shotgun (WGS) entry which is preliminary data.</text>
</comment>
<feature type="domain" description="4Fe-4S ferredoxin-type" evidence="4">
    <location>
        <begin position="2"/>
        <end position="31"/>
    </location>
</feature>
<dbReference type="PANTHER" id="PTHR43122:SF2">
    <property type="entry name" value="FERREDOXIN SUBUNIT OF PYRUVATE:FLAVODOXIN OXIDOREDUCTASE"/>
    <property type="match status" value="1"/>
</dbReference>
<keyword evidence="6" id="KW-1185">Reference proteome</keyword>
<organism evidence="5 6">
    <name type="scientific">Lutispora saccharofermentans</name>
    <dbReference type="NCBI Taxonomy" id="3024236"/>
    <lineage>
        <taxon>Bacteria</taxon>
        <taxon>Bacillati</taxon>
        <taxon>Bacillota</taxon>
        <taxon>Clostridia</taxon>
        <taxon>Lutisporales</taxon>
        <taxon>Lutisporaceae</taxon>
        <taxon>Lutispora</taxon>
    </lineage>
</organism>
<evidence type="ECO:0000259" key="4">
    <source>
        <dbReference type="PROSITE" id="PS51379"/>
    </source>
</evidence>
<evidence type="ECO:0000313" key="6">
    <source>
        <dbReference type="Proteomes" id="UP001651880"/>
    </source>
</evidence>
<sequence>MAQLKINSEYCKGCNLCVLACKKNVLEIGTESNKKGYRYVAQGKGKECIGCKACSVMCPEGAIEIYK</sequence>
<evidence type="ECO:0000256" key="3">
    <source>
        <dbReference type="ARBA" id="ARBA00023014"/>
    </source>
</evidence>
<name>A0ABT1NML2_9FIRM</name>
<proteinExistence type="predicted"/>
<feature type="domain" description="4Fe-4S ferredoxin-type" evidence="4">
    <location>
        <begin position="37"/>
        <end position="67"/>
    </location>
</feature>
<evidence type="ECO:0000313" key="5">
    <source>
        <dbReference type="EMBL" id="MCQ1531166.1"/>
    </source>
</evidence>
<dbReference type="Gene3D" id="3.30.70.20">
    <property type="match status" value="1"/>
</dbReference>
<dbReference type="Proteomes" id="UP001651880">
    <property type="component" value="Unassembled WGS sequence"/>
</dbReference>
<keyword evidence="2" id="KW-0408">Iron</keyword>